<proteinExistence type="predicted"/>
<dbReference type="RefSeq" id="WP_377402884.1">
    <property type="nucleotide sequence ID" value="NZ_JBHTFQ010000004.1"/>
</dbReference>
<dbReference type="InterPro" id="IPR000182">
    <property type="entry name" value="GNAT_dom"/>
</dbReference>
<feature type="compositionally biased region" description="Polar residues" evidence="1">
    <location>
        <begin position="16"/>
        <end position="25"/>
    </location>
</feature>
<dbReference type="PROSITE" id="PS51186">
    <property type="entry name" value="GNAT"/>
    <property type="match status" value="1"/>
</dbReference>
<evidence type="ECO:0000259" key="2">
    <source>
        <dbReference type="PROSITE" id="PS51186"/>
    </source>
</evidence>
<dbReference type="EMBL" id="JBHTFQ010000004">
    <property type="protein sequence ID" value="MFC7704405.1"/>
    <property type="molecule type" value="Genomic_DNA"/>
</dbReference>
<evidence type="ECO:0000256" key="1">
    <source>
        <dbReference type="SAM" id="MobiDB-lite"/>
    </source>
</evidence>
<keyword evidence="3" id="KW-0012">Acyltransferase</keyword>
<reference evidence="4" key="1">
    <citation type="journal article" date="2019" name="Int. J. Syst. Evol. Microbiol.">
        <title>The Global Catalogue of Microorganisms (GCM) 10K type strain sequencing project: providing services to taxonomists for standard genome sequencing and annotation.</title>
        <authorList>
            <consortium name="The Broad Institute Genomics Platform"/>
            <consortium name="The Broad Institute Genome Sequencing Center for Infectious Disease"/>
            <person name="Wu L."/>
            <person name="Ma J."/>
        </authorList>
    </citation>
    <scope>NUCLEOTIDE SEQUENCE [LARGE SCALE GENOMIC DNA]</scope>
    <source>
        <strain evidence="4">CGMCC 1.12750</strain>
    </source>
</reference>
<evidence type="ECO:0000313" key="4">
    <source>
        <dbReference type="Proteomes" id="UP001596516"/>
    </source>
</evidence>
<dbReference type="EC" id="2.3.-.-" evidence="3"/>
<organism evidence="3 4">
    <name type="scientific">Plastorhodobacter daqingensis</name>
    <dbReference type="NCBI Taxonomy" id="1387281"/>
    <lineage>
        <taxon>Bacteria</taxon>
        <taxon>Pseudomonadati</taxon>
        <taxon>Pseudomonadota</taxon>
        <taxon>Alphaproteobacteria</taxon>
        <taxon>Rhodobacterales</taxon>
        <taxon>Paracoccaceae</taxon>
        <taxon>Plastorhodobacter</taxon>
    </lineage>
</organism>
<name>A0ABW2UK19_9RHOB</name>
<protein>
    <submittedName>
        <fullName evidence="3">GNAT family N-acetyltransferase</fullName>
        <ecNumber evidence="3">2.3.-.-</ecNumber>
    </submittedName>
</protein>
<dbReference type="GO" id="GO:0016746">
    <property type="term" value="F:acyltransferase activity"/>
    <property type="evidence" value="ECO:0007669"/>
    <property type="project" value="UniProtKB-KW"/>
</dbReference>
<sequence>MPVVTVPPARDGNPQRPRTNRNGLVSTDEIAEPADPPDTGALMLRDATPADIAFIQAIADAPDNWDKLETYPEETLRQAILGPGSRVLIWQSRDGPQGFCWLKQEHTGFKLEEFGVLRPGRGTGRPFLQAVLDQLRQAGAARIWLTVAADNAGAIRFYSTFGFIRGAVRPGVWHRRRGPVADALRMDLALRP</sequence>
<comment type="caution">
    <text evidence="3">The sequence shown here is derived from an EMBL/GenBank/DDBJ whole genome shotgun (WGS) entry which is preliminary data.</text>
</comment>
<keyword evidence="3" id="KW-0808">Transferase</keyword>
<dbReference type="Gene3D" id="3.40.630.30">
    <property type="match status" value="1"/>
</dbReference>
<dbReference type="Pfam" id="PF00583">
    <property type="entry name" value="Acetyltransf_1"/>
    <property type="match status" value="1"/>
</dbReference>
<dbReference type="Proteomes" id="UP001596516">
    <property type="component" value="Unassembled WGS sequence"/>
</dbReference>
<feature type="region of interest" description="Disordered" evidence="1">
    <location>
        <begin position="1"/>
        <end position="39"/>
    </location>
</feature>
<dbReference type="SUPFAM" id="SSF55729">
    <property type="entry name" value="Acyl-CoA N-acyltransferases (Nat)"/>
    <property type="match status" value="1"/>
</dbReference>
<gene>
    <name evidence="3" type="ORF">ACFQXB_09375</name>
</gene>
<dbReference type="InterPro" id="IPR016181">
    <property type="entry name" value="Acyl_CoA_acyltransferase"/>
</dbReference>
<feature type="domain" description="N-acetyltransferase" evidence="2">
    <location>
        <begin position="42"/>
        <end position="191"/>
    </location>
</feature>
<accession>A0ABW2UK19</accession>
<keyword evidence="4" id="KW-1185">Reference proteome</keyword>
<evidence type="ECO:0000313" key="3">
    <source>
        <dbReference type="EMBL" id="MFC7704405.1"/>
    </source>
</evidence>